<reference evidence="7 8" key="1">
    <citation type="submission" date="2019-01" db="EMBL/GenBank/DDBJ databases">
        <title>A draft genome assembly of the solar-powered sea slug Elysia chlorotica.</title>
        <authorList>
            <person name="Cai H."/>
            <person name="Li Q."/>
            <person name="Fang X."/>
            <person name="Li J."/>
            <person name="Curtis N.E."/>
            <person name="Altenburger A."/>
            <person name="Shibata T."/>
            <person name="Feng M."/>
            <person name="Maeda T."/>
            <person name="Schwartz J.A."/>
            <person name="Shigenobu S."/>
            <person name="Lundholm N."/>
            <person name="Nishiyama T."/>
            <person name="Yang H."/>
            <person name="Hasebe M."/>
            <person name="Li S."/>
            <person name="Pierce S.K."/>
            <person name="Wang J."/>
        </authorList>
    </citation>
    <scope>NUCLEOTIDE SEQUENCE [LARGE SCALE GENOMIC DNA]</scope>
    <source>
        <strain evidence="7">EC2010</strain>
        <tissue evidence="7">Whole organism of an adult</tissue>
    </source>
</reference>
<dbReference type="InterPro" id="IPR050305">
    <property type="entry name" value="Small_GTPase_Rab"/>
</dbReference>
<comment type="similarity">
    <text evidence="1">Belongs to the small GTPase superfamily. Rab family.</text>
</comment>
<dbReference type="GO" id="GO:0005525">
    <property type="term" value="F:GTP binding"/>
    <property type="evidence" value="ECO:0007669"/>
    <property type="project" value="UniProtKB-KW"/>
</dbReference>
<evidence type="ECO:0000313" key="7">
    <source>
        <dbReference type="EMBL" id="RUS89787.1"/>
    </source>
</evidence>
<keyword evidence="3" id="KW-0342">GTP-binding</keyword>
<protein>
    <submittedName>
        <fullName evidence="7">Uncharacterized protein</fullName>
    </submittedName>
</protein>
<keyword evidence="8" id="KW-1185">Reference proteome</keyword>
<dbReference type="FunFam" id="3.40.50.300:FF:001447">
    <property type="entry name" value="Ras-related protein Rab-1B"/>
    <property type="match status" value="1"/>
</dbReference>
<feature type="region of interest" description="Disordered" evidence="6">
    <location>
        <begin position="214"/>
        <end position="237"/>
    </location>
</feature>
<proteinExistence type="inferred from homology"/>
<dbReference type="Gene3D" id="3.40.50.300">
    <property type="entry name" value="P-loop containing nucleotide triphosphate hydrolases"/>
    <property type="match status" value="1"/>
</dbReference>
<evidence type="ECO:0000256" key="4">
    <source>
        <dbReference type="ARBA" id="ARBA00023288"/>
    </source>
</evidence>
<evidence type="ECO:0000256" key="5">
    <source>
        <dbReference type="ARBA" id="ARBA00023289"/>
    </source>
</evidence>
<dbReference type="STRING" id="188477.A0A433U7K7"/>
<dbReference type="Proteomes" id="UP000271974">
    <property type="component" value="Unassembled WGS sequence"/>
</dbReference>
<evidence type="ECO:0000256" key="6">
    <source>
        <dbReference type="SAM" id="MobiDB-lite"/>
    </source>
</evidence>
<organism evidence="7 8">
    <name type="scientific">Elysia chlorotica</name>
    <name type="common">Eastern emerald elysia</name>
    <name type="synonym">Sea slug</name>
    <dbReference type="NCBI Taxonomy" id="188477"/>
    <lineage>
        <taxon>Eukaryota</taxon>
        <taxon>Metazoa</taxon>
        <taxon>Spiralia</taxon>
        <taxon>Lophotrochozoa</taxon>
        <taxon>Mollusca</taxon>
        <taxon>Gastropoda</taxon>
        <taxon>Heterobranchia</taxon>
        <taxon>Euthyneura</taxon>
        <taxon>Panpulmonata</taxon>
        <taxon>Sacoglossa</taxon>
        <taxon>Placobranchoidea</taxon>
        <taxon>Plakobranchidae</taxon>
        <taxon>Elysia</taxon>
    </lineage>
</organism>
<dbReference type="SUPFAM" id="SSF52540">
    <property type="entry name" value="P-loop containing nucleoside triphosphate hydrolases"/>
    <property type="match status" value="1"/>
</dbReference>
<dbReference type="PROSITE" id="PS51419">
    <property type="entry name" value="RAB"/>
    <property type="match status" value="1"/>
</dbReference>
<accession>A0A433U7K7</accession>
<evidence type="ECO:0000256" key="1">
    <source>
        <dbReference type="ARBA" id="ARBA00006270"/>
    </source>
</evidence>
<dbReference type="PANTHER" id="PTHR47980">
    <property type="entry name" value="LD44762P"/>
    <property type="match status" value="1"/>
</dbReference>
<dbReference type="GO" id="GO:0003924">
    <property type="term" value="F:GTPase activity"/>
    <property type="evidence" value="ECO:0007669"/>
    <property type="project" value="InterPro"/>
</dbReference>
<dbReference type="SMART" id="SM00175">
    <property type="entry name" value="RAB"/>
    <property type="match status" value="1"/>
</dbReference>
<gene>
    <name evidence="7" type="ORF">EGW08_002490</name>
</gene>
<keyword evidence="5" id="KW-0636">Prenylation</keyword>
<evidence type="ECO:0000256" key="3">
    <source>
        <dbReference type="ARBA" id="ARBA00023134"/>
    </source>
</evidence>
<sequence>MMRRSSYPLSHFDYTVKMILLGDHSVGKTALLSQLAAEDVDDARHAGNCRCLNFRPNAHVELEVKHHGKRILVKIDDTGGQEKFRSITASYYRGAQGCLIMFDAEQPDTFSSVFEWNRDLETYSNRRFLAKLLVGIHLDSTRKQVTSDQAYRLAAQLEMQFLNLDPNNRKSAVGVVLSLLDLVMVTVQRMPSLTIDIRPSQVLELHMRRAKGGKNSSVSEVADDLGEDVKSRPSCPC</sequence>
<keyword evidence="2" id="KW-0547">Nucleotide-binding</keyword>
<dbReference type="InterPro" id="IPR027417">
    <property type="entry name" value="P-loop_NTPase"/>
</dbReference>
<name>A0A433U7K7_ELYCH</name>
<dbReference type="Pfam" id="PF00071">
    <property type="entry name" value="Ras"/>
    <property type="match status" value="1"/>
</dbReference>
<evidence type="ECO:0000313" key="8">
    <source>
        <dbReference type="Proteomes" id="UP000271974"/>
    </source>
</evidence>
<dbReference type="InterPro" id="IPR001806">
    <property type="entry name" value="Small_GTPase"/>
</dbReference>
<keyword evidence="4" id="KW-0449">Lipoprotein</keyword>
<dbReference type="PRINTS" id="PR00449">
    <property type="entry name" value="RASTRNSFRMNG"/>
</dbReference>
<evidence type="ECO:0000256" key="2">
    <source>
        <dbReference type="ARBA" id="ARBA00022741"/>
    </source>
</evidence>
<dbReference type="InterPro" id="IPR005225">
    <property type="entry name" value="Small_GTP-bd"/>
</dbReference>
<dbReference type="NCBIfam" id="TIGR00231">
    <property type="entry name" value="small_GTP"/>
    <property type="match status" value="1"/>
</dbReference>
<dbReference type="OrthoDB" id="10027888at2759"/>
<comment type="caution">
    <text evidence="7">The sequence shown here is derived from an EMBL/GenBank/DDBJ whole genome shotgun (WGS) entry which is preliminary data.</text>
</comment>
<dbReference type="AlphaFoldDB" id="A0A433U7K7"/>
<dbReference type="EMBL" id="RQTK01000048">
    <property type="protein sequence ID" value="RUS89787.1"/>
    <property type="molecule type" value="Genomic_DNA"/>
</dbReference>